<dbReference type="GO" id="GO:0016787">
    <property type="term" value="F:hydrolase activity"/>
    <property type="evidence" value="ECO:0007669"/>
    <property type="project" value="UniProtKB-KW"/>
</dbReference>
<keyword evidence="4" id="KW-0347">Helicase</keyword>
<dbReference type="InterPro" id="IPR011545">
    <property type="entry name" value="DEAD/DEAH_box_helicase_dom"/>
</dbReference>
<dbReference type="FunFam" id="3.40.50.300:FF:000145">
    <property type="entry name" value="probable ATP-dependent RNA helicase DHX40"/>
    <property type="match status" value="1"/>
</dbReference>
<evidence type="ECO:0000259" key="9">
    <source>
        <dbReference type="PROSITE" id="PS51194"/>
    </source>
</evidence>
<dbReference type="InterPro" id="IPR014001">
    <property type="entry name" value="Helicase_ATP-bd"/>
</dbReference>
<proteinExistence type="predicted"/>
<dbReference type="Pfam" id="PF21010">
    <property type="entry name" value="HA2_C"/>
    <property type="match status" value="1"/>
</dbReference>
<evidence type="ECO:0000256" key="4">
    <source>
        <dbReference type="ARBA" id="ARBA00022806"/>
    </source>
</evidence>
<dbReference type="InterPro" id="IPR001650">
    <property type="entry name" value="Helicase_C-like"/>
</dbReference>
<protein>
    <recommendedName>
        <fullName evidence="1">RNA helicase</fullName>
        <ecNumber evidence="1">3.6.4.13</ecNumber>
    </recommendedName>
</protein>
<comment type="caution">
    <text evidence="10">The sequence shown here is derived from an EMBL/GenBank/DDBJ whole genome shotgun (WGS) entry which is preliminary data.</text>
</comment>
<gene>
    <name evidence="10" type="primary">Mo05925</name>
    <name evidence="10" type="ORF">E5Q_05925</name>
</gene>
<keyword evidence="3" id="KW-0378">Hydrolase</keyword>
<evidence type="ECO:0000256" key="3">
    <source>
        <dbReference type="ARBA" id="ARBA00022801"/>
    </source>
</evidence>
<dbReference type="SMART" id="SM00490">
    <property type="entry name" value="HELICc"/>
    <property type="match status" value="1"/>
</dbReference>
<dbReference type="OrthoDB" id="10253254at2759"/>
<dbReference type="SMART" id="SM00487">
    <property type="entry name" value="DEXDc"/>
    <property type="match status" value="1"/>
</dbReference>
<reference evidence="10 11" key="1">
    <citation type="journal article" date="2011" name="J. Gen. Appl. Microbiol.">
        <title>Draft genome sequencing of the enigmatic basidiomycete Mixia osmundae.</title>
        <authorList>
            <person name="Nishida H."/>
            <person name="Nagatsuka Y."/>
            <person name="Sugiyama J."/>
        </authorList>
    </citation>
    <scope>NUCLEOTIDE SEQUENCE [LARGE SCALE GENOMIC DNA]</scope>
    <source>
        <strain evidence="11">CBS 9802 / IAM 14324 / JCM 22182 / KY 12970</strain>
    </source>
</reference>
<evidence type="ECO:0000256" key="5">
    <source>
        <dbReference type="ARBA" id="ARBA00022840"/>
    </source>
</evidence>
<accession>G7E9B2</accession>
<dbReference type="PROSITE" id="PS51192">
    <property type="entry name" value="HELICASE_ATP_BIND_1"/>
    <property type="match status" value="1"/>
</dbReference>
<dbReference type="PANTHER" id="PTHR18934:SF118">
    <property type="entry name" value="ATP-DEPENDENT RNA HELICASE DHX33"/>
    <property type="match status" value="1"/>
</dbReference>
<dbReference type="STRING" id="764103.G7E9B2"/>
<evidence type="ECO:0000256" key="6">
    <source>
        <dbReference type="ARBA" id="ARBA00047984"/>
    </source>
</evidence>
<dbReference type="GO" id="GO:0005524">
    <property type="term" value="F:ATP binding"/>
    <property type="evidence" value="ECO:0007669"/>
    <property type="project" value="UniProtKB-KW"/>
</dbReference>
<dbReference type="GO" id="GO:0005730">
    <property type="term" value="C:nucleolus"/>
    <property type="evidence" value="ECO:0007669"/>
    <property type="project" value="TreeGrafter"/>
</dbReference>
<feature type="domain" description="Helicase ATP-binding" evidence="8">
    <location>
        <begin position="83"/>
        <end position="265"/>
    </location>
</feature>
<dbReference type="SUPFAM" id="SSF52540">
    <property type="entry name" value="P-loop containing nucleoside triphosphate hydrolases"/>
    <property type="match status" value="1"/>
</dbReference>
<evidence type="ECO:0000259" key="8">
    <source>
        <dbReference type="PROSITE" id="PS51192"/>
    </source>
</evidence>
<dbReference type="InterPro" id="IPR048333">
    <property type="entry name" value="HA2_WH"/>
</dbReference>
<evidence type="ECO:0000313" key="11">
    <source>
        <dbReference type="Proteomes" id="UP000009131"/>
    </source>
</evidence>
<evidence type="ECO:0000313" key="10">
    <source>
        <dbReference type="EMBL" id="GAA99231.1"/>
    </source>
</evidence>
<dbReference type="EC" id="3.6.4.13" evidence="1"/>
<dbReference type="EMBL" id="BABT02000220">
    <property type="protein sequence ID" value="GAA99231.1"/>
    <property type="molecule type" value="Genomic_DNA"/>
</dbReference>
<evidence type="ECO:0000256" key="7">
    <source>
        <dbReference type="SAM" id="MobiDB-lite"/>
    </source>
</evidence>
<dbReference type="AlphaFoldDB" id="G7E9B2"/>
<evidence type="ECO:0000256" key="2">
    <source>
        <dbReference type="ARBA" id="ARBA00022741"/>
    </source>
</evidence>
<dbReference type="PROSITE" id="PS51194">
    <property type="entry name" value="HELICASE_CTER"/>
    <property type="match status" value="1"/>
</dbReference>
<dbReference type="Pfam" id="PF04408">
    <property type="entry name" value="WHD_HA2"/>
    <property type="match status" value="1"/>
</dbReference>
<name>G7E9B2_MIXOS</name>
<evidence type="ECO:0000256" key="1">
    <source>
        <dbReference type="ARBA" id="ARBA00012552"/>
    </source>
</evidence>
<dbReference type="FunCoup" id="G7E9B2">
    <property type="interactions" value="48"/>
</dbReference>
<dbReference type="Gene3D" id="1.20.120.1080">
    <property type="match status" value="1"/>
</dbReference>
<keyword evidence="2" id="KW-0547">Nucleotide-binding</keyword>
<feature type="compositionally biased region" description="Basic and acidic residues" evidence="7">
    <location>
        <begin position="29"/>
        <end position="41"/>
    </location>
</feature>
<feature type="region of interest" description="Disordered" evidence="7">
    <location>
        <begin position="1"/>
        <end position="57"/>
    </location>
</feature>
<dbReference type="InParanoid" id="G7E9B2"/>
<dbReference type="eggNOG" id="KOG0922">
    <property type="taxonomic scope" value="Eukaryota"/>
</dbReference>
<dbReference type="PANTHER" id="PTHR18934">
    <property type="entry name" value="ATP-DEPENDENT RNA HELICASE"/>
    <property type="match status" value="1"/>
</dbReference>
<keyword evidence="5" id="KW-0067">ATP-binding</keyword>
<dbReference type="CDD" id="cd18791">
    <property type="entry name" value="SF2_C_RHA"/>
    <property type="match status" value="1"/>
</dbReference>
<dbReference type="Pfam" id="PF00271">
    <property type="entry name" value="Helicase_C"/>
    <property type="match status" value="1"/>
</dbReference>
<dbReference type="InterPro" id="IPR027417">
    <property type="entry name" value="P-loop_NTPase"/>
</dbReference>
<dbReference type="Pfam" id="PF00270">
    <property type="entry name" value="DEAD"/>
    <property type="match status" value="1"/>
</dbReference>
<dbReference type="HOGENOM" id="CLU_001832_5_10_1"/>
<keyword evidence="11" id="KW-1185">Reference proteome</keyword>
<dbReference type="GO" id="GO:0003724">
    <property type="term" value="F:RNA helicase activity"/>
    <property type="evidence" value="ECO:0007669"/>
    <property type="project" value="UniProtKB-EC"/>
</dbReference>
<dbReference type="Gene3D" id="3.40.50.300">
    <property type="entry name" value="P-loop containing nucleotide triphosphate hydrolases"/>
    <property type="match status" value="2"/>
</dbReference>
<dbReference type="InterPro" id="IPR003593">
    <property type="entry name" value="AAA+_ATPase"/>
</dbReference>
<dbReference type="SMART" id="SM00847">
    <property type="entry name" value="HA2"/>
    <property type="match status" value="1"/>
</dbReference>
<feature type="domain" description="Helicase C-terminal" evidence="9">
    <location>
        <begin position="287"/>
        <end position="468"/>
    </location>
</feature>
<dbReference type="Proteomes" id="UP000009131">
    <property type="component" value="Unassembled WGS sequence"/>
</dbReference>
<dbReference type="InterPro" id="IPR007502">
    <property type="entry name" value="Helicase-assoc_dom"/>
</dbReference>
<dbReference type="SMART" id="SM00382">
    <property type="entry name" value="AAA"/>
    <property type="match status" value="1"/>
</dbReference>
<sequence>MRSPEDAINGHGTTHTQSPDRRASKRVRYFHEEDEHEKEQIGDLANGAATNGKQSKHKRALRAADLLSSRKLLPIWQGREGICQQILNNDTVVILGETGSGKTTQVPQFLLQASKQTLRIAVTQPRVVAATSLAARVADELGCKLGTLVGYTVRFDDISSNRTLIKYVTDGTLLQELLGDAPLSAYDVIIIDEAHERSLRSDMLMGFLKSIQSDRKEAHADGQVWQRGPRQGEPVSALRIVIMSATLDAQKFSAFFDNAPVLFVRGRQHTVLTRYTAEPVQDFVDAALKTIFQINLERPRGDILVFLTGQEDIESLKSSLEYYIETSPTVGRPNLIILPLYAQLPPKQTKEAFAPALPGTRKVILATNVAETSLTIPGVRYVIDTGMQKEKRHHAAQGLDSLLVEKISKSSAMQRAGRAGREEDGECFRLYTEEDYNALEASSLPEIKRVSLSFALLHLMASGSEDVYTFDFLDAPAVDSIKMAMLTLHALQAVSDEGKITPLGRKMAMLPLDPTESRILLAAFEHGCPSEIVDLLSLLSQYDSLLINSYAAREQATEARKVFLHRDGDHMMLLNILRAYVEVEDDQRASWCREHFINHKALQNVLRTQKQLRDRCVRLKLDWTVTCGESSEPVLLSCHAGLFHNVAIAHDDGQYRTVGSSRMVIKIHPSSTIHNRKVRAIMYQELVRPRYCCMHVG</sequence>
<comment type="catalytic activity">
    <reaction evidence="6">
        <text>ATP + H2O = ADP + phosphate + H(+)</text>
        <dbReference type="Rhea" id="RHEA:13065"/>
        <dbReference type="ChEBI" id="CHEBI:15377"/>
        <dbReference type="ChEBI" id="CHEBI:15378"/>
        <dbReference type="ChEBI" id="CHEBI:30616"/>
        <dbReference type="ChEBI" id="CHEBI:43474"/>
        <dbReference type="ChEBI" id="CHEBI:456216"/>
        <dbReference type="EC" id="3.6.4.13"/>
    </reaction>
</comment>
<dbReference type="GO" id="GO:0003725">
    <property type="term" value="F:double-stranded RNA binding"/>
    <property type="evidence" value="ECO:0007669"/>
    <property type="project" value="TreeGrafter"/>
</dbReference>
<dbReference type="GO" id="GO:0045943">
    <property type="term" value="P:positive regulation of transcription by RNA polymerase I"/>
    <property type="evidence" value="ECO:0007669"/>
    <property type="project" value="TreeGrafter"/>
</dbReference>
<organism evidence="10 11">
    <name type="scientific">Mixia osmundae (strain CBS 9802 / IAM 14324 / JCM 22182 / KY 12970)</name>
    <dbReference type="NCBI Taxonomy" id="764103"/>
    <lineage>
        <taxon>Eukaryota</taxon>
        <taxon>Fungi</taxon>
        <taxon>Dikarya</taxon>
        <taxon>Basidiomycota</taxon>
        <taxon>Pucciniomycotina</taxon>
        <taxon>Mixiomycetes</taxon>
        <taxon>Mixiales</taxon>
        <taxon>Mixiaceae</taxon>
        <taxon>Mixia</taxon>
    </lineage>
</organism>
<reference evidence="10 11" key="2">
    <citation type="journal article" date="2012" name="Open Biol.">
        <title>Characteristics of nucleosomes and linker DNA regions on the genome of the basidiomycete Mixia osmundae revealed by mono- and dinucleosome mapping.</title>
        <authorList>
            <person name="Nishida H."/>
            <person name="Kondo S."/>
            <person name="Matsumoto T."/>
            <person name="Suzuki Y."/>
            <person name="Yoshikawa H."/>
            <person name="Taylor T.D."/>
            <person name="Sugiyama J."/>
        </authorList>
    </citation>
    <scope>NUCLEOTIDE SEQUENCE [LARGE SCALE GENOMIC DNA]</scope>
    <source>
        <strain evidence="11">CBS 9802 / IAM 14324 / JCM 22182 / KY 12970</strain>
    </source>
</reference>